<dbReference type="Gene3D" id="1.10.555.10">
    <property type="entry name" value="Rho GTPase activation protein"/>
    <property type="match status" value="1"/>
</dbReference>
<sequence>YKMNQENEYYDKEFVDPIDGFADDDLISPNDIKDCDPGKVSPLAPVKSFLERDNFESELGSPSDEIYNAEFDEISKLNIVDIIAEGDRAGRPIICIYAFRLPSTKTFNHEVFLQFIQHILDKYVELDYSLIYFHYGLRSNNKPPIKTLIKAFNTFDRRYKKNLKVLAVIHPTRFIKFLWKIFQPFISIKFERKMHYMNSLNELDDIVPVSKLNLPQPIIDYDNSLSSNTKSISSFILPENGVPLPTAQFNVSLDYILSHNPESELPPIVVELVTFLRCYGLKTQGIFRLSGEVNRINRLQQRINMGEKIDFLSDERYKDNINLAIIDASALLKVFLRSLGEPIITNALYPQLISSLDVPKYERKEGVKSFIKLLPEKNLILLKYIIEFLLDVTNNEHDNKMDANNLSVIFGPNLTWPTNQQVPISQLNSLNNFCYILISEYEYIFSNN</sequence>
<dbReference type="GO" id="GO:0007264">
    <property type="term" value="P:small GTPase-mediated signal transduction"/>
    <property type="evidence" value="ECO:0007669"/>
    <property type="project" value="TreeGrafter"/>
</dbReference>
<feature type="domain" description="CRAL-TRIO" evidence="1">
    <location>
        <begin position="70"/>
        <end position="226"/>
    </location>
</feature>
<dbReference type="SMART" id="SM00324">
    <property type="entry name" value="RhoGAP"/>
    <property type="match status" value="1"/>
</dbReference>
<dbReference type="Pfam" id="PF00620">
    <property type="entry name" value="RhoGAP"/>
    <property type="match status" value="1"/>
</dbReference>
<dbReference type="PROSITE" id="PS50191">
    <property type="entry name" value="CRAL_TRIO"/>
    <property type="match status" value="1"/>
</dbReference>
<dbReference type="InterPro" id="IPR000198">
    <property type="entry name" value="RhoGAP_dom"/>
</dbReference>
<organism evidence="3 4">
    <name type="scientific">Strongyloides stercoralis</name>
    <name type="common">Threadworm</name>
    <dbReference type="NCBI Taxonomy" id="6248"/>
    <lineage>
        <taxon>Eukaryota</taxon>
        <taxon>Metazoa</taxon>
        <taxon>Ecdysozoa</taxon>
        <taxon>Nematoda</taxon>
        <taxon>Chromadorea</taxon>
        <taxon>Rhabditida</taxon>
        <taxon>Tylenchina</taxon>
        <taxon>Panagrolaimomorpha</taxon>
        <taxon>Strongyloidoidea</taxon>
        <taxon>Strongyloididae</taxon>
        <taxon>Strongyloides</taxon>
    </lineage>
</organism>
<dbReference type="GO" id="GO:0005096">
    <property type="term" value="F:GTPase activator activity"/>
    <property type="evidence" value="ECO:0007669"/>
    <property type="project" value="TreeGrafter"/>
</dbReference>
<dbReference type="SUPFAM" id="SSF48350">
    <property type="entry name" value="GTPase activation domain, GAP"/>
    <property type="match status" value="1"/>
</dbReference>
<dbReference type="WBParaSite" id="TCONS_00015997.p1">
    <property type="protein sequence ID" value="TCONS_00015997.p1"/>
    <property type="gene ID" value="XLOC_010531"/>
</dbReference>
<dbReference type="PROSITE" id="PS50238">
    <property type="entry name" value="RHOGAP"/>
    <property type="match status" value="1"/>
</dbReference>
<dbReference type="InterPro" id="IPR036865">
    <property type="entry name" value="CRAL-TRIO_dom_sf"/>
</dbReference>
<evidence type="ECO:0000313" key="4">
    <source>
        <dbReference type="WBParaSite" id="TCONS_00015997.p1"/>
    </source>
</evidence>
<dbReference type="AlphaFoldDB" id="A0AAF5DRD1"/>
<reference evidence="4" key="1">
    <citation type="submission" date="2024-02" db="UniProtKB">
        <authorList>
            <consortium name="WormBaseParasite"/>
        </authorList>
    </citation>
    <scope>IDENTIFICATION</scope>
</reference>
<evidence type="ECO:0000259" key="2">
    <source>
        <dbReference type="PROSITE" id="PS50238"/>
    </source>
</evidence>
<dbReference type="SMART" id="SM00516">
    <property type="entry name" value="SEC14"/>
    <property type="match status" value="1"/>
</dbReference>
<dbReference type="GO" id="GO:2001136">
    <property type="term" value="P:negative regulation of endocytic recycling"/>
    <property type="evidence" value="ECO:0007669"/>
    <property type="project" value="TreeGrafter"/>
</dbReference>
<evidence type="ECO:0000313" key="3">
    <source>
        <dbReference type="Proteomes" id="UP000035681"/>
    </source>
</evidence>
<feature type="domain" description="Rho-GAP" evidence="2">
    <location>
        <begin position="251"/>
        <end position="445"/>
    </location>
</feature>
<dbReference type="CDD" id="cd00170">
    <property type="entry name" value="SEC14"/>
    <property type="match status" value="1"/>
</dbReference>
<dbReference type="GO" id="GO:0005737">
    <property type="term" value="C:cytoplasm"/>
    <property type="evidence" value="ECO:0007669"/>
    <property type="project" value="TreeGrafter"/>
</dbReference>
<proteinExistence type="predicted"/>
<dbReference type="Proteomes" id="UP000035681">
    <property type="component" value="Unplaced"/>
</dbReference>
<dbReference type="InterPro" id="IPR001251">
    <property type="entry name" value="CRAL-TRIO_dom"/>
</dbReference>
<dbReference type="Gene3D" id="3.40.525.10">
    <property type="entry name" value="CRAL-TRIO lipid binding domain"/>
    <property type="match status" value="1"/>
</dbReference>
<protein>
    <submittedName>
        <fullName evidence="4">Rho-GAP domain-containing protein</fullName>
    </submittedName>
</protein>
<name>A0AAF5DRD1_STRER</name>
<dbReference type="SUPFAM" id="SSF52087">
    <property type="entry name" value="CRAL/TRIO domain"/>
    <property type="match status" value="1"/>
</dbReference>
<keyword evidence="3" id="KW-1185">Reference proteome</keyword>
<dbReference type="InterPro" id="IPR008936">
    <property type="entry name" value="Rho_GTPase_activation_prot"/>
</dbReference>
<dbReference type="Pfam" id="PF13716">
    <property type="entry name" value="CRAL_TRIO_2"/>
    <property type="match status" value="1"/>
</dbReference>
<accession>A0AAF5DRD1</accession>
<dbReference type="PANTHER" id="PTHR45808:SF2">
    <property type="entry name" value="RHO GTPASE-ACTIVATING PROTEIN 68F"/>
    <property type="match status" value="1"/>
</dbReference>
<evidence type="ECO:0000259" key="1">
    <source>
        <dbReference type="PROSITE" id="PS50191"/>
    </source>
</evidence>
<dbReference type="PANTHER" id="PTHR45808">
    <property type="entry name" value="RHO GTPASE-ACTIVATING PROTEIN 68F"/>
    <property type="match status" value="1"/>
</dbReference>